<feature type="transmembrane region" description="Helical" evidence="1">
    <location>
        <begin position="399"/>
        <end position="418"/>
    </location>
</feature>
<evidence type="ECO:0000256" key="1">
    <source>
        <dbReference type="SAM" id="Phobius"/>
    </source>
</evidence>
<proteinExistence type="predicted"/>
<dbReference type="CDD" id="cd00038">
    <property type="entry name" value="CAP_ED"/>
    <property type="match status" value="1"/>
</dbReference>
<evidence type="ECO:0000259" key="2">
    <source>
        <dbReference type="PROSITE" id="PS50042"/>
    </source>
</evidence>
<dbReference type="Gene3D" id="2.60.120.10">
    <property type="entry name" value="Jelly Rolls"/>
    <property type="match status" value="1"/>
</dbReference>
<dbReference type="SUPFAM" id="SSF51206">
    <property type="entry name" value="cAMP-binding domain-like"/>
    <property type="match status" value="1"/>
</dbReference>
<evidence type="ECO:0000313" key="3">
    <source>
        <dbReference type="EMBL" id="CUS03194.2"/>
    </source>
</evidence>
<dbReference type="PANTHER" id="PTHR37938">
    <property type="entry name" value="BLL0215 PROTEIN"/>
    <property type="match status" value="1"/>
</dbReference>
<evidence type="ECO:0000313" key="4">
    <source>
        <dbReference type="Proteomes" id="UP000215027"/>
    </source>
</evidence>
<dbReference type="SMART" id="SM00100">
    <property type="entry name" value="cNMP"/>
    <property type="match status" value="1"/>
</dbReference>
<dbReference type="InterPro" id="IPR014710">
    <property type="entry name" value="RmlC-like_jellyroll"/>
</dbReference>
<dbReference type="AlphaFoldDB" id="A0A160T105"/>
<keyword evidence="1" id="KW-0812">Transmembrane</keyword>
<accession>A0A160T105</accession>
<dbReference type="PANTHER" id="PTHR37938:SF1">
    <property type="entry name" value="BLL0215 PROTEIN"/>
    <property type="match status" value="1"/>
</dbReference>
<feature type="transmembrane region" description="Helical" evidence="1">
    <location>
        <begin position="424"/>
        <end position="443"/>
    </location>
</feature>
<dbReference type="RefSeq" id="WP_095042724.1">
    <property type="nucleotide sequence ID" value="NZ_LN890655.1"/>
</dbReference>
<keyword evidence="4" id="KW-1185">Reference proteome</keyword>
<dbReference type="Proteomes" id="UP000215027">
    <property type="component" value="Chromosome I"/>
</dbReference>
<sequence>MSDKSEFLSELPLFTNLSEAAIDAIAGITKEYAFDSGAVIAYQRDIAGQFYIVKEGRLFTIAIDNNGITRGSKSYFPGQYFNEMWLLVPGVHPATIKGGEAGRLYVIEGSDFVQLLKRFPAIIDALAPYEDDDDTHYGLSDEAWLEAQKLKLRPRRVTTSAGGALLPEERLELFTRRSWWYLLGLLLLPFSLLIIAIVVVIVTPTDTGLEVSVKYGLPIILILISLIIALLRLIDFRADYFLITNRHLTHHEFELRHFRIQLVKVPIGQIQTVEIVKPSFLANMFNIGTARVTTAAIAGVILFDNIDNPVVVKNILERLIGQYKTQESAQTQAVMRQALEKHFGVGSPLTPTETPAAPAPRPRSPEGFFAGLSKRYGWRVIEGNTITYRKSLFVLLKQVSLPLLVFVGLGVALAGAIYAEITPWVVAILIGVGALANLGWFVWQLENWRNDIFQLSDRFVLDVDRKPFGFGESRKQAAISNIQNVDASRPGFLPTLFNYGFVSIDTAGSKSDIVFDYVPNPELIQSDIFQRIDESRRQQRVQEGSTRRQEYALLLDVYRQAMEQQRIPRRTPTDFEET</sequence>
<reference evidence="3" key="1">
    <citation type="submission" date="2016-01" db="EMBL/GenBank/DDBJ databases">
        <authorList>
            <person name="Mcilroy J.S."/>
            <person name="Karst M S."/>
            <person name="Albertsen M."/>
        </authorList>
    </citation>
    <scope>NUCLEOTIDE SEQUENCE</scope>
    <source>
        <strain evidence="3">Cfx-K</strain>
    </source>
</reference>
<keyword evidence="1" id="KW-1133">Transmembrane helix</keyword>
<keyword evidence="1" id="KW-0472">Membrane</keyword>
<dbReference type="EMBL" id="LN890655">
    <property type="protein sequence ID" value="CUS03194.2"/>
    <property type="molecule type" value="Genomic_DNA"/>
</dbReference>
<dbReference type="InterPro" id="IPR000595">
    <property type="entry name" value="cNMP-bd_dom"/>
</dbReference>
<protein>
    <recommendedName>
        <fullName evidence="2">Cyclic nucleotide-binding domain-containing protein</fullName>
    </recommendedName>
</protein>
<feature type="transmembrane region" description="Helical" evidence="1">
    <location>
        <begin position="215"/>
        <end position="234"/>
    </location>
</feature>
<gene>
    <name evidence="3" type="ORF">CFX0092_A1316</name>
</gene>
<dbReference type="PROSITE" id="PS50042">
    <property type="entry name" value="CNMP_BINDING_3"/>
    <property type="match status" value="1"/>
</dbReference>
<dbReference type="InterPro" id="IPR018490">
    <property type="entry name" value="cNMP-bd_dom_sf"/>
</dbReference>
<dbReference type="OrthoDB" id="152385at2"/>
<feature type="transmembrane region" description="Helical" evidence="1">
    <location>
        <begin position="179"/>
        <end position="203"/>
    </location>
</feature>
<feature type="domain" description="Cyclic nucleotide-binding" evidence="2">
    <location>
        <begin position="13"/>
        <end position="116"/>
    </location>
</feature>
<organism evidence="3 4">
    <name type="scientific">Candidatus Promineifilum breve</name>
    <dbReference type="NCBI Taxonomy" id="1806508"/>
    <lineage>
        <taxon>Bacteria</taxon>
        <taxon>Bacillati</taxon>
        <taxon>Chloroflexota</taxon>
        <taxon>Ardenticatenia</taxon>
        <taxon>Candidatus Promineifilales</taxon>
        <taxon>Candidatus Promineifilaceae</taxon>
        <taxon>Candidatus Promineifilum</taxon>
    </lineage>
</organism>
<dbReference type="KEGG" id="pbf:CFX0092_A1316"/>
<name>A0A160T105_9CHLR</name>
<dbReference type="Pfam" id="PF00027">
    <property type="entry name" value="cNMP_binding"/>
    <property type="match status" value="1"/>
</dbReference>